<dbReference type="EMBL" id="RQGU01000154">
    <property type="protein sequence ID" value="TGM12900.1"/>
    <property type="molecule type" value="Genomic_DNA"/>
</dbReference>
<sequence>MWKNSYQVPMWLIKITKELNDKYGTNYSVEDIRKMNGLKDSDKIHENMRIVSPESFKEMNNENKARYFKNNEKGKENDEFYSRIITGSFSHSNPLVDLTIEGGTYTELKIRGDFEMRTTYLGFEAGVYNRELAPSFSHGRSMNVGLVKGSLEDLATYGSISGSINGNGLTTYYDKKSGELKGGKASIAPGTNVGIRYLPLTNIATNTATTTGPAQYKSVKLSEDYYYAPTLRKTKEYVFGEKKNGK</sequence>
<evidence type="ECO:0000313" key="2">
    <source>
        <dbReference type="Proteomes" id="UP000298057"/>
    </source>
</evidence>
<dbReference type="Proteomes" id="UP000298057">
    <property type="component" value="Unassembled WGS sequence"/>
</dbReference>
<keyword evidence="2" id="KW-1185">Reference proteome</keyword>
<organism evidence="1 2">
    <name type="scientific">Leptospira selangorensis</name>
    <dbReference type="NCBI Taxonomy" id="2484982"/>
    <lineage>
        <taxon>Bacteria</taxon>
        <taxon>Pseudomonadati</taxon>
        <taxon>Spirochaetota</taxon>
        <taxon>Spirochaetia</taxon>
        <taxon>Leptospirales</taxon>
        <taxon>Leptospiraceae</taxon>
        <taxon>Leptospira</taxon>
    </lineage>
</organism>
<protein>
    <recommendedName>
        <fullName evidence="3">LysM domain-containing protein</fullName>
    </recommendedName>
</protein>
<accession>A0ABY2MZK3</accession>
<gene>
    <name evidence="1" type="ORF">EHQ82_19850</name>
</gene>
<evidence type="ECO:0008006" key="3">
    <source>
        <dbReference type="Google" id="ProtNLM"/>
    </source>
</evidence>
<comment type="caution">
    <text evidence="1">The sequence shown here is derived from an EMBL/GenBank/DDBJ whole genome shotgun (WGS) entry which is preliminary data.</text>
</comment>
<proteinExistence type="predicted"/>
<evidence type="ECO:0000313" key="1">
    <source>
        <dbReference type="EMBL" id="TGM12900.1"/>
    </source>
</evidence>
<dbReference type="RefSeq" id="WP_135629048.1">
    <property type="nucleotide sequence ID" value="NZ_RQGU01000154.1"/>
</dbReference>
<name>A0ABY2MZK3_9LEPT</name>
<reference evidence="2" key="1">
    <citation type="journal article" date="2019" name="PLoS Negl. Trop. Dis.">
        <title>Revisiting the worldwide diversity of Leptospira species in the environment.</title>
        <authorList>
            <person name="Vincent A.T."/>
            <person name="Schiettekatte O."/>
            <person name="Bourhy P."/>
            <person name="Veyrier F.J."/>
            <person name="Picardeau M."/>
        </authorList>
    </citation>
    <scope>NUCLEOTIDE SEQUENCE [LARGE SCALE GENOMIC DNA]</scope>
    <source>
        <strain evidence="2">201702406</strain>
    </source>
</reference>